<gene>
    <name evidence="1" type="ORF">SOCEGT47_082600</name>
</gene>
<name>A0A4V0NEX2_SORCE</name>
<dbReference type="Proteomes" id="UP000295781">
    <property type="component" value="Chromosome"/>
</dbReference>
<evidence type="ECO:0000313" key="1">
    <source>
        <dbReference type="EMBL" id="AUX27662.1"/>
    </source>
</evidence>
<organism evidence="1 2">
    <name type="scientific">Sorangium cellulosum</name>
    <name type="common">Polyangium cellulosum</name>
    <dbReference type="NCBI Taxonomy" id="56"/>
    <lineage>
        <taxon>Bacteria</taxon>
        <taxon>Pseudomonadati</taxon>
        <taxon>Myxococcota</taxon>
        <taxon>Polyangia</taxon>
        <taxon>Polyangiales</taxon>
        <taxon>Polyangiaceae</taxon>
        <taxon>Sorangium</taxon>
    </lineage>
</organism>
<reference evidence="1 2" key="1">
    <citation type="submission" date="2015-09" db="EMBL/GenBank/DDBJ databases">
        <title>Sorangium comparison.</title>
        <authorList>
            <person name="Zaburannyi N."/>
            <person name="Bunk B."/>
            <person name="Overmann J."/>
            <person name="Mueller R."/>
        </authorList>
    </citation>
    <scope>NUCLEOTIDE SEQUENCE [LARGE SCALE GENOMIC DNA]</scope>
    <source>
        <strain evidence="1 2">So ceGT47</strain>
    </source>
</reference>
<dbReference type="EMBL" id="CP012670">
    <property type="protein sequence ID" value="AUX27662.1"/>
    <property type="molecule type" value="Genomic_DNA"/>
</dbReference>
<protein>
    <submittedName>
        <fullName evidence="1">Uncharacterized protein</fullName>
    </submittedName>
</protein>
<evidence type="ECO:0000313" key="2">
    <source>
        <dbReference type="Proteomes" id="UP000295781"/>
    </source>
</evidence>
<dbReference type="AlphaFoldDB" id="A0A4V0NEX2"/>
<proteinExistence type="predicted"/>
<dbReference type="OrthoDB" id="5489003at2"/>
<accession>A0A4V0NEX2</accession>
<sequence>MGTDMTDGEAEVKMGAAVESNGAMRAARARRAAAGSSLVFAIAIACGPAAPGGEPAPVPGPSAQAEAFADEVVEAFCDGLGSCCTALSRTFDRASCEANARTLIAKRAPVSDDVRFDPAAAEQCLANIRAALPTCSGIEDEPCGRIYVGTLAPGEACDRYDECAPIPGGRTYCLDVCKAARRAAEGESCVRTCRSENECGVLTGEPIPDIMSLTTRGECFAEDGLACVGGVCVRAPGQGAACLDGWLCDRGLDCDNDTCVPLPAVGEPCTSRCASGAYCGSDSALNSVCVPYLALGEPCSHDQVCSSRSCGTHACTQDSCAPACQSPTLGRPHGSAAECAGTVHF</sequence>
<dbReference type="RefSeq" id="WP_129356088.1">
    <property type="nucleotide sequence ID" value="NZ_CP012670.1"/>
</dbReference>